<dbReference type="AlphaFoldDB" id="A0A7Y1A062"/>
<gene>
    <name evidence="1" type="ORF">HBO43_32275</name>
</gene>
<reference evidence="1 2" key="1">
    <citation type="journal article" date="2020" name="Front. Microbiol.">
        <title>Genetic Organization of the aprX-lipA2 Operon Affects the Proteolytic Potential of Pseudomonas Species in Milk.</title>
        <authorList>
            <person name="Maier C."/>
            <person name="Huptas C."/>
            <person name="von Neubeck M."/>
            <person name="Scherer S."/>
            <person name="Wenning M."/>
            <person name="Lucking G."/>
        </authorList>
    </citation>
    <scope>NUCLEOTIDE SEQUENCE [LARGE SCALE GENOMIC DNA]</scope>
    <source>
        <strain evidence="1 2">WS 4671</strain>
    </source>
</reference>
<dbReference type="RefSeq" id="WP_158243629.1">
    <property type="nucleotide sequence ID" value="NZ_CP149793.1"/>
</dbReference>
<proteinExistence type="predicted"/>
<evidence type="ECO:0000313" key="1">
    <source>
        <dbReference type="EMBL" id="NMY01230.1"/>
    </source>
</evidence>
<sequence length="121" mass="12642">MIYLNLIAGAGQSRFKNIAEVSLGCGCVKRLKFGVLGLFAGLHSGCAAIGAAVMNGPACPYQGVQLDFHAATDWTLIKGSNGLIIPLAIIDLPFSFVLDTLTLGNALDADSGELNCPRKFT</sequence>
<dbReference type="Proteomes" id="UP000552560">
    <property type="component" value="Unassembled WGS sequence"/>
</dbReference>
<organism evidence="1 2">
    <name type="scientific">Pseudomonas veronii</name>
    <dbReference type="NCBI Taxonomy" id="76761"/>
    <lineage>
        <taxon>Bacteria</taxon>
        <taxon>Pseudomonadati</taxon>
        <taxon>Pseudomonadota</taxon>
        <taxon>Gammaproteobacteria</taxon>
        <taxon>Pseudomonadales</taxon>
        <taxon>Pseudomonadaceae</taxon>
        <taxon>Pseudomonas</taxon>
    </lineage>
</organism>
<accession>A0A7Y1A062</accession>
<dbReference type="InterPro" id="IPR010780">
    <property type="entry name" value="DUF1375"/>
</dbReference>
<name>A0A7Y1A062_PSEVE</name>
<evidence type="ECO:0000313" key="2">
    <source>
        <dbReference type="Proteomes" id="UP000552560"/>
    </source>
</evidence>
<dbReference type="EMBL" id="JAAQWE010000071">
    <property type="protein sequence ID" value="NMY01230.1"/>
    <property type="molecule type" value="Genomic_DNA"/>
</dbReference>
<dbReference type="Pfam" id="PF07119">
    <property type="entry name" value="DUF1375"/>
    <property type="match status" value="1"/>
</dbReference>
<comment type="caution">
    <text evidence="1">The sequence shown here is derived from an EMBL/GenBank/DDBJ whole genome shotgun (WGS) entry which is preliminary data.</text>
</comment>
<keyword evidence="1" id="KW-0449">Lipoprotein</keyword>
<protein>
    <submittedName>
        <fullName evidence="1">YceK/YidQ family lipoprotein</fullName>
    </submittedName>
</protein>